<dbReference type="PANTHER" id="PTHR33969:SF2">
    <property type="entry name" value="SEGREGATION AND CONDENSATION PROTEIN A"/>
    <property type="match status" value="1"/>
</dbReference>
<gene>
    <name evidence="2" type="ORF">A3B13_02060</name>
</gene>
<accession>A0A1G2CGT8</accession>
<dbReference type="AlphaFoldDB" id="A0A1G2CGT8"/>
<reference evidence="2 3" key="1">
    <citation type="journal article" date="2016" name="Nat. Commun.">
        <title>Thousands of microbial genomes shed light on interconnected biogeochemical processes in an aquifer system.</title>
        <authorList>
            <person name="Anantharaman K."/>
            <person name="Brown C.T."/>
            <person name="Hug L.A."/>
            <person name="Sharon I."/>
            <person name="Castelle C.J."/>
            <person name="Probst A.J."/>
            <person name="Thomas B.C."/>
            <person name="Singh A."/>
            <person name="Wilkins M.J."/>
            <person name="Karaoz U."/>
            <person name="Brodie E.L."/>
            <person name="Williams K.H."/>
            <person name="Hubbard S.S."/>
            <person name="Banfield J.F."/>
        </authorList>
    </citation>
    <scope>NUCLEOTIDE SEQUENCE [LARGE SCALE GENOMIC DNA]</scope>
</reference>
<dbReference type="Pfam" id="PF02616">
    <property type="entry name" value="SMC_ScpA"/>
    <property type="match status" value="1"/>
</dbReference>
<dbReference type="InterPro" id="IPR023093">
    <property type="entry name" value="ScpA-like_C"/>
</dbReference>
<comment type="caution">
    <text evidence="2">The sequence shown here is derived from an EMBL/GenBank/DDBJ whole genome shotgun (WGS) entry which is preliminary data.</text>
</comment>
<proteinExistence type="predicted"/>
<dbReference type="EMBL" id="MHKZ01000032">
    <property type="protein sequence ID" value="OGY99949.1"/>
    <property type="molecule type" value="Genomic_DNA"/>
</dbReference>
<protein>
    <recommendedName>
        <fullName evidence="1">Segregation and condensation protein A</fullName>
    </recommendedName>
</protein>
<dbReference type="PANTHER" id="PTHR33969">
    <property type="entry name" value="SEGREGATION AND CONDENSATION PROTEIN A"/>
    <property type="match status" value="1"/>
</dbReference>
<sequence>MTMTSYELKIEQFQGPLDKLLELIEEKKLEITEISLAEVTNDFLQYLRSLTIADNTPHQNKFGAGQAQTNAYNILIDTIETRENMRLLADFIAIASRLILIKSKSLLPDAPLTQDEEADIKDLEARLKIYRALKPAMRLLQERWQKSETEFSKPYFLNASFPRALRWGSGQAASGANIFYPGANLSLESLVTSAGRVAAVVQKFVSEETTVAKEMVSVEEKIKEIVERLQKFTEVSFSHFSGARSRSEIIAAFLAILHMAHEQLIFLEQKAHFSDIIITRSESTNTSE</sequence>
<organism evidence="2 3">
    <name type="scientific">Candidatus Liptonbacteria bacterium RIFCSPLOWO2_01_FULL_45_15</name>
    <dbReference type="NCBI Taxonomy" id="1798649"/>
    <lineage>
        <taxon>Bacteria</taxon>
        <taxon>Candidatus Liptoniibacteriota</taxon>
    </lineage>
</organism>
<evidence type="ECO:0000256" key="1">
    <source>
        <dbReference type="ARBA" id="ARBA00044777"/>
    </source>
</evidence>
<evidence type="ECO:0000313" key="2">
    <source>
        <dbReference type="EMBL" id="OGY99949.1"/>
    </source>
</evidence>
<dbReference type="Proteomes" id="UP000176287">
    <property type="component" value="Unassembled WGS sequence"/>
</dbReference>
<dbReference type="InterPro" id="IPR003768">
    <property type="entry name" value="ScpA"/>
</dbReference>
<name>A0A1G2CGT8_9BACT</name>
<dbReference type="Gene3D" id="6.10.250.2410">
    <property type="match status" value="1"/>
</dbReference>
<evidence type="ECO:0000313" key="3">
    <source>
        <dbReference type="Proteomes" id="UP000176287"/>
    </source>
</evidence>
<dbReference type="STRING" id="1798649.A3B13_02060"/>
<dbReference type="Gene3D" id="1.10.10.580">
    <property type="entry name" value="Structural maintenance of chromosome 1. Chain E"/>
    <property type="match status" value="1"/>
</dbReference>